<evidence type="ECO:0000313" key="2">
    <source>
        <dbReference type="EMBL" id="MBA4645654.1"/>
    </source>
</evidence>
<accession>A0A7C8ZKY0</accession>
<dbReference type="AlphaFoldDB" id="A0A7C8ZKY0"/>
<reference evidence="2" key="1">
    <citation type="journal article" date="2013" name="J. Plant Res.">
        <title>Effect of fungi and light on seed germination of three Opuntia species from semiarid lands of central Mexico.</title>
        <authorList>
            <person name="Delgado-Sanchez P."/>
            <person name="Jimenez-Bremont J.F."/>
            <person name="Guerrero-Gonzalez Mde L."/>
            <person name="Flores J."/>
        </authorList>
    </citation>
    <scope>NUCLEOTIDE SEQUENCE</scope>
    <source>
        <tissue evidence="2">Cladode</tissue>
    </source>
</reference>
<dbReference type="EMBL" id="GISG01143169">
    <property type="protein sequence ID" value="MBA4645656.1"/>
    <property type="molecule type" value="Transcribed_RNA"/>
</dbReference>
<reference evidence="2" key="2">
    <citation type="submission" date="2020-07" db="EMBL/GenBank/DDBJ databases">
        <authorList>
            <person name="Vera ALvarez R."/>
            <person name="Arias-Moreno D.M."/>
            <person name="Jimenez-Jacinto V."/>
            <person name="Jimenez-Bremont J.F."/>
            <person name="Swaminathan K."/>
            <person name="Moose S.P."/>
            <person name="Guerrero-Gonzalez M.L."/>
            <person name="Marino-Ramirez L."/>
            <person name="Landsman D."/>
            <person name="Rodriguez-Kessler M."/>
            <person name="Delgado-Sanchez P."/>
        </authorList>
    </citation>
    <scope>NUCLEOTIDE SEQUENCE</scope>
    <source>
        <tissue evidence="2">Cladode</tissue>
    </source>
</reference>
<dbReference type="EMBL" id="GISG01143168">
    <property type="protein sequence ID" value="MBA4645655.1"/>
    <property type="molecule type" value="Transcribed_RNA"/>
</dbReference>
<organism evidence="2">
    <name type="scientific">Opuntia streptacantha</name>
    <name type="common">Prickly pear cactus</name>
    <name type="synonym">Opuntia cardona</name>
    <dbReference type="NCBI Taxonomy" id="393608"/>
    <lineage>
        <taxon>Eukaryota</taxon>
        <taxon>Viridiplantae</taxon>
        <taxon>Streptophyta</taxon>
        <taxon>Embryophyta</taxon>
        <taxon>Tracheophyta</taxon>
        <taxon>Spermatophyta</taxon>
        <taxon>Magnoliopsida</taxon>
        <taxon>eudicotyledons</taxon>
        <taxon>Gunneridae</taxon>
        <taxon>Pentapetalae</taxon>
        <taxon>Caryophyllales</taxon>
        <taxon>Cactineae</taxon>
        <taxon>Cactaceae</taxon>
        <taxon>Opuntioideae</taxon>
        <taxon>Opuntia</taxon>
    </lineage>
</organism>
<sequence>MYERAISGSMLASSSWSWYEQASPSSSSVSSMSLLLVLNPCSNPFLPSLFPTEIIARNVPVSLTLRLTPKYPPTPPSRFNRKQTEKFSDAHYRAPKSSKTHQGFHTNRSRSKA</sequence>
<dbReference type="EMBL" id="GISG01143167">
    <property type="protein sequence ID" value="MBA4645654.1"/>
    <property type="molecule type" value="Transcribed_RNA"/>
</dbReference>
<protein>
    <submittedName>
        <fullName evidence="2">Uncharacterized protein</fullName>
    </submittedName>
</protein>
<name>A0A7C8ZKY0_OPUST</name>
<feature type="compositionally biased region" description="Basic and acidic residues" evidence="1">
    <location>
        <begin position="82"/>
        <end position="92"/>
    </location>
</feature>
<proteinExistence type="predicted"/>
<evidence type="ECO:0000256" key="1">
    <source>
        <dbReference type="SAM" id="MobiDB-lite"/>
    </source>
</evidence>
<feature type="region of interest" description="Disordered" evidence="1">
    <location>
        <begin position="69"/>
        <end position="113"/>
    </location>
</feature>